<proteinExistence type="predicted"/>
<accession>A0A2T2NJU1</accession>
<dbReference type="Proteomes" id="UP000240883">
    <property type="component" value="Unassembled WGS sequence"/>
</dbReference>
<feature type="region of interest" description="Disordered" evidence="1">
    <location>
        <begin position="623"/>
        <end position="658"/>
    </location>
</feature>
<protein>
    <recommendedName>
        <fullName evidence="4">Fungal N-terminal domain-containing protein</fullName>
    </recommendedName>
</protein>
<gene>
    <name evidence="2" type="ORF">BS50DRAFT_60712</name>
</gene>
<dbReference type="EMBL" id="KZ678137">
    <property type="protein sequence ID" value="PSN65516.1"/>
    <property type="molecule type" value="Genomic_DNA"/>
</dbReference>
<evidence type="ECO:0008006" key="4">
    <source>
        <dbReference type="Google" id="ProtNLM"/>
    </source>
</evidence>
<dbReference type="OrthoDB" id="4172108at2759"/>
<dbReference type="AlphaFoldDB" id="A0A2T2NJU1"/>
<evidence type="ECO:0000256" key="1">
    <source>
        <dbReference type="SAM" id="MobiDB-lite"/>
    </source>
</evidence>
<name>A0A2T2NJU1_CORCC</name>
<evidence type="ECO:0000313" key="2">
    <source>
        <dbReference type="EMBL" id="PSN65516.1"/>
    </source>
</evidence>
<keyword evidence="3" id="KW-1185">Reference proteome</keyword>
<reference evidence="2 3" key="1">
    <citation type="journal article" date="2018" name="Front. Microbiol.">
        <title>Genome-Wide Analysis of Corynespora cassiicola Leaf Fall Disease Putative Effectors.</title>
        <authorList>
            <person name="Lopez D."/>
            <person name="Ribeiro S."/>
            <person name="Label P."/>
            <person name="Fumanal B."/>
            <person name="Venisse J.S."/>
            <person name="Kohler A."/>
            <person name="de Oliveira R.R."/>
            <person name="Labutti K."/>
            <person name="Lipzen A."/>
            <person name="Lail K."/>
            <person name="Bauer D."/>
            <person name="Ohm R.A."/>
            <person name="Barry K.W."/>
            <person name="Spatafora J."/>
            <person name="Grigoriev I.V."/>
            <person name="Martin F.M."/>
            <person name="Pujade-Renaud V."/>
        </authorList>
    </citation>
    <scope>NUCLEOTIDE SEQUENCE [LARGE SCALE GENOMIC DNA]</scope>
    <source>
        <strain evidence="2 3">Philippines</strain>
    </source>
</reference>
<evidence type="ECO:0000313" key="3">
    <source>
        <dbReference type="Proteomes" id="UP000240883"/>
    </source>
</evidence>
<organism evidence="2 3">
    <name type="scientific">Corynespora cassiicola Philippines</name>
    <dbReference type="NCBI Taxonomy" id="1448308"/>
    <lineage>
        <taxon>Eukaryota</taxon>
        <taxon>Fungi</taxon>
        <taxon>Dikarya</taxon>
        <taxon>Ascomycota</taxon>
        <taxon>Pezizomycotina</taxon>
        <taxon>Dothideomycetes</taxon>
        <taxon>Pleosporomycetidae</taxon>
        <taxon>Pleosporales</taxon>
        <taxon>Corynesporascaceae</taxon>
        <taxon>Corynespora</taxon>
    </lineage>
</organism>
<sequence>MDSLMGLSPSDIIKLVEISTRIYDAFNNANLSSAAQVEALVREFGDFHHFLVMLDALMKEYNKPLPFPCSSFKETLERCDKCLEPYREQLVDRKMSAKKFLYTVRYIGKENEVDWLRRQIAGHYQVLHLCISFLQLRLQLEATKETQRLLAAAPFRAMSFAGKMYTNTSLPHSTSINPRELPDSEADVYKDWAMILDMLKHEEERLRIESRNPRPLSCGDAPTVFDGGDAEKATVLSRWRQEAEAALTLKENRVKRTALEKSTRLSPSSAVREGVRSMPQAPLRTYTLETDHSGNFSAFNNNPLMQPLATVSPQSMTQSPAQSVAGSPNLEGVEFAPVDWEHFLSSPANAAERTPSVSTYRTSATATSEPRISFTTAGTTPEHGPQSLVGGPYTTPLELTTLGAGAMTWQILARKVLVERTLSDGAQERECDLYWRYRKDTGITIRSSVRSPGKNRPFVTQNFPATGPAIPQTTTIGRTEIINFPLGSCGRLDNHCIDIKYTFNTPESSFALQKLLYTSNGTEDAELLYDRPIQSINSNLNKPECRGKNIRLWGRREPHGGPAGIDDAKVLVLLFFTENLGSKAHWVEEPHYVFEWLDESTYKKSSDKLKLVFSRKPDSYKRDKVYKRQRKDSRVEEDQETAVATRRLSSPRDTPNLHPADDFAPLAFLTRPPKSNPQALGGINRPKSAPVTLNRFGYSEFEIKFQSKQDRQDFLAIWKKYVKPLGQLG</sequence>
<feature type="region of interest" description="Disordered" evidence="1">
    <location>
        <begin position="259"/>
        <end position="278"/>
    </location>
</feature>